<keyword evidence="2" id="KW-1185">Reference proteome</keyword>
<evidence type="ECO:0000313" key="1">
    <source>
        <dbReference type="EMBL" id="OWP62724.1"/>
    </source>
</evidence>
<gene>
    <name evidence="1" type="ORF">CDA63_12490</name>
</gene>
<reference evidence="1 2" key="1">
    <citation type="submission" date="2017-06" db="EMBL/GenBank/DDBJ databases">
        <title>Hymenobacter amundsenii sp. nov. isolated from regoliths in Antarctica.</title>
        <authorList>
            <person name="Sedlacek I."/>
            <person name="Kralova S."/>
            <person name="Pantucek R."/>
            <person name="Svec P."/>
            <person name="Holochova P."/>
            <person name="Stankova E."/>
            <person name="Vrbovska V."/>
            <person name="Busse H.-J."/>
        </authorList>
    </citation>
    <scope>NUCLEOTIDE SEQUENCE [LARGE SCALE GENOMIC DNA]</scope>
    <source>
        <strain evidence="1 2">CCM 8682</strain>
    </source>
</reference>
<proteinExistence type="predicted"/>
<accession>A0A246FJH4</accession>
<comment type="caution">
    <text evidence="1">The sequence shown here is derived from an EMBL/GenBank/DDBJ whole genome shotgun (WGS) entry which is preliminary data.</text>
</comment>
<evidence type="ECO:0000313" key="2">
    <source>
        <dbReference type="Proteomes" id="UP000197277"/>
    </source>
</evidence>
<name>A0A246FJH4_9BACT</name>
<evidence type="ECO:0008006" key="3">
    <source>
        <dbReference type="Google" id="ProtNLM"/>
    </source>
</evidence>
<dbReference type="Proteomes" id="UP000197277">
    <property type="component" value="Unassembled WGS sequence"/>
</dbReference>
<organism evidence="1 2">
    <name type="scientific">Hymenobacter amundsenii</name>
    <dbReference type="NCBI Taxonomy" id="2006685"/>
    <lineage>
        <taxon>Bacteria</taxon>
        <taxon>Pseudomonadati</taxon>
        <taxon>Bacteroidota</taxon>
        <taxon>Cytophagia</taxon>
        <taxon>Cytophagales</taxon>
        <taxon>Hymenobacteraceae</taxon>
        <taxon>Hymenobacter</taxon>
    </lineage>
</organism>
<sequence length="158" mass="17309">MTEATFGPGRLSFGMNLRFYLLLLLCVGLLAEAPPARAQQAAPPATFFGTYTYRSYAILDQESGPELLPAQGVGGTLTLRANGTYQKRLTLAANGGTMRFDQDGRFTFTPGHISFMYPDKNGRSRTDEGTFRLVKNSLTITLAGYPAGNQSIYILRRL</sequence>
<dbReference type="EMBL" id="NIRR01000020">
    <property type="protein sequence ID" value="OWP62724.1"/>
    <property type="molecule type" value="Genomic_DNA"/>
</dbReference>
<protein>
    <recommendedName>
        <fullName evidence="3">Lipocalin-like domain-containing protein</fullName>
    </recommendedName>
</protein>
<dbReference type="AlphaFoldDB" id="A0A246FJH4"/>